<dbReference type="Proteomes" id="UP000658690">
    <property type="component" value="Unassembled WGS sequence"/>
</dbReference>
<organism evidence="2 3">
    <name type="scientific">Paenibacillus germinis</name>
    <dbReference type="NCBI Taxonomy" id="2654979"/>
    <lineage>
        <taxon>Bacteria</taxon>
        <taxon>Bacillati</taxon>
        <taxon>Bacillota</taxon>
        <taxon>Bacilli</taxon>
        <taxon>Bacillales</taxon>
        <taxon>Paenibacillaceae</taxon>
        <taxon>Paenibacillus</taxon>
    </lineage>
</organism>
<dbReference type="Gene3D" id="1.10.150.20">
    <property type="entry name" value="5' to 3' exonuclease, C-terminal subdomain"/>
    <property type="match status" value="1"/>
</dbReference>
<dbReference type="EMBL" id="WHOC01000048">
    <property type="protein sequence ID" value="NOU86118.1"/>
    <property type="molecule type" value="Genomic_DNA"/>
</dbReference>
<dbReference type="SUPFAM" id="SSF47789">
    <property type="entry name" value="C-terminal domain of RNA polymerase alpha subunit"/>
    <property type="match status" value="1"/>
</dbReference>
<reference evidence="2 3" key="1">
    <citation type="submission" date="2019-10" db="EMBL/GenBank/DDBJ databases">
        <title>Description of Paenibacillus choica sp. nov.</title>
        <authorList>
            <person name="Carlier A."/>
            <person name="Qi S."/>
        </authorList>
    </citation>
    <scope>NUCLEOTIDE SEQUENCE [LARGE SCALE GENOMIC DNA]</scope>
    <source>
        <strain evidence="2 3">LMG 31460</strain>
    </source>
</reference>
<feature type="compositionally biased region" description="Basic and acidic residues" evidence="1">
    <location>
        <begin position="1"/>
        <end position="11"/>
    </location>
</feature>
<comment type="caution">
    <text evidence="2">The sequence shown here is derived from an EMBL/GenBank/DDBJ whole genome shotgun (WGS) entry which is preliminary data.</text>
</comment>
<gene>
    <name evidence="2" type="ORF">GC102_10060</name>
</gene>
<evidence type="ECO:0000313" key="3">
    <source>
        <dbReference type="Proteomes" id="UP000658690"/>
    </source>
</evidence>
<dbReference type="GO" id="GO:0003677">
    <property type="term" value="F:DNA binding"/>
    <property type="evidence" value="ECO:0007669"/>
    <property type="project" value="UniProtKB-KW"/>
</dbReference>
<sequence length="70" mass="7629">MKIDDEQKSDLPKLSSPARRALSSAGYIRLEQFSKLTEAEILKLHGMGPKALEQIRQALAAKGQSFADGS</sequence>
<keyword evidence="2" id="KW-0238">DNA-binding</keyword>
<feature type="region of interest" description="Disordered" evidence="1">
    <location>
        <begin position="1"/>
        <end position="20"/>
    </location>
</feature>
<name>A0ABX1YYU1_9BACL</name>
<keyword evidence="3" id="KW-1185">Reference proteome</keyword>
<accession>A0ABX1YYU1</accession>
<evidence type="ECO:0000313" key="2">
    <source>
        <dbReference type="EMBL" id="NOU86118.1"/>
    </source>
</evidence>
<evidence type="ECO:0000256" key="1">
    <source>
        <dbReference type="SAM" id="MobiDB-lite"/>
    </source>
</evidence>
<proteinExistence type="predicted"/>
<protein>
    <submittedName>
        <fullName evidence="2">DNA-binding protein</fullName>
    </submittedName>
</protein>